<reference evidence="1 2" key="1">
    <citation type="journal article" date="2020" name="IScience">
        <title>Genome Sequencing of the Endangered Kingdonia uniflora (Circaeasteraceae, Ranunculales) Reveals Potential Mechanisms of Evolutionary Specialization.</title>
        <authorList>
            <person name="Sun Y."/>
            <person name="Deng T."/>
            <person name="Zhang A."/>
            <person name="Moore M.J."/>
            <person name="Landis J.B."/>
            <person name="Lin N."/>
            <person name="Zhang H."/>
            <person name="Zhang X."/>
            <person name="Huang J."/>
            <person name="Zhang X."/>
            <person name="Sun H."/>
            <person name="Wang H."/>
        </authorList>
    </citation>
    <scope>NUCLEOTIDE SEQUENCE [LARGE SCALE GENOMIC DNA]</scope>
    <source>
        <strain evidence="1">TB1705</strain>
        <tissue evidence="1">Leaf</tissue>
    </source>
</reference>
<dbReference type="AlphaFoldDB" id="A0A7J7LQ55"/>
<accession>A0A7J7LQ55</accession>
<keyword evidence="2" id="KW-1185">Reference proteome</keyword>
<dbReference type="Proteomes" id="UP000541444">
    <property type="component" value="Unassembled WGS sequence"/>
</dbReference>
<dbReference type="EMBL" id="JACGCM010002114">
    <property type="protein sequence ID" value="KAF6144672.1"/>
    <property type="molecule type" value="Genomic_DNA"/>
</dbReference>
<gene>
    <name evidence="1" type="ORF">GIB67_006164</name>
</gene>
<protein>
    <submittedName>
        <fullName evidence="1">Uncharacterized protein</fullName>
    </submittedName>
</protein>
<evidence type="ECO:0000313" key="2">
    <source>
        <dbReference type="Proteomes" id="UP000541444"/>
    </source>
</evidence>
<sequence>MHFRFTIPVFQNRILFWSNRKLRFFYWAFNGSAPNTKKPNWALNGSTPSIY</sequence>
<proteinExistence type="predicted"/>
<comment type="caution">
    <text evidence="1">The sequence shown here is derived from an EMBL/GenBank/DDBJ whole genome shotgun (WGS) entry which is preliminary data.</text>
</comment>
<name>A0A7J7LQ55_9MAGN</name>
<evidence type="ECO:0000313" key="1">
    <source>
        <dbReference type="EMBL" id="KAF6144672.1"/>
    </source>
</evidence>
<organism evidence="1 2">
    <name type="scientific">Kingdonia uniflora</name>
    <dbReference type="NCBI Taxonomy" id="39325"/>
    <lineage>
        <taxon>Eukaryota</taxon>
        <taxon>Viridiplantae</taxon>
        <taxon>Streptophyta</taxon>
        <taxon>Embryophyta</taxon>
        <taxon>Tracheophyta</taxon>
        <taxon>Spermatophyta</taxon>
        <taxon>Magnoliopsida</taxon>
        <taxon>Ranunculales</taxon>
        <taxon>Circaeasteraceae</taxon>
        <taxon>Kingdonia</taxon>
    </lineage>
</organism>